<feature type="compositionally biased region" description="Low complexity" evidence="1">
    <location>
        <begin position="508"/>
        <end position="520"/>
    </location>
</feature>
<dbReference type="AlphaFoldDB" id="A0A0N5D136"/>
<name>A0A0N5D136_THECL</name>
<feature type="region of interest" description="Disordered" evidence="1">
    <location>
        <begin position="1"/>
        <end position="24"/>
    </location>
</feature>
<gene>
    <name evidence="2" type="ORF">TCLT_LOCUS6531</name>
</gene>
<sequence>MTRRGRSKMRPNIVTATTNKEKSPSRLIPVNRISSLSSAKTETSNQIIAPLLNVNLASMRSGHHYTEVCSNIVSEMRSNEKSPPELVFNNGTIPADVVSPETVSSDHSILPSSHYNSFVPSSDKSFALSFDLSITSLPNQDAAKSSDHNTASPGRNVMSLEHKTKLIRARRCRLQIRPNIAVGARTREKSLRKLVPHSVITPENVTSSHGEVTSPISTSVEEVSSDQSAAPSLHYNIALSSSHKVIQSSSHSNTVLSDHKITRTGLRYRRSKIRPNIAFGAKNEEKSPPQMALECDAASGNIISNVSSAETMSWLHNIVPSSHISSIPSTDHSTALSLDLSAAPILSQSIAQSSDHNTASLSDRNVTSLNHRTTSIQMGRCRLKAHPNITFGARSEEKSPPKLILDNDVTLDDVISSAISLSSDDVAVETVSSDHSFTPSLDTPKSLDCTAESADYNIGTSLDHYTLSSNCEIASTRMRHRRLKIRPNIAFGAKNKEESSPKVAFGNSGSVASSTSSSVGMRTLKQNTSPSSSNLKTTSIRERFCRPKVRSNIAFGARNSVESPPKPIHSRNRRPNVPCPVEPISSDRSAGPLVDIAQQTLPSGMSFDETINALSEEVESSTQSNFDASCDIREVKLSRRIPQLSPKCRRSIPSMPCQQHSVLKSHEHSLLKIPHCVSLKLSQQSLSWSSMLAEAVIRGDNKAC</sequence>
<reference evidence="4" key="1">
    <citation type="submission" date="2017-02" db="UniProtKB">
        <authorList>
            <consortium name="WormBaseParasite"/>
        </authorList>
    </citation>
    <scope>IDENTIFICATION</scope>
</reference>
<dbReference type="Proteomes" id="UP000276776">
    <property type="component" value="Unassembled WGS sequence"/>
</dbReference>
<keyword evidence="3" id="KW-1185">Reference proteome</keyword>
<feature type="region of interest" description="Disordered" evidence="1">
    <location>
        <begin position="499"/>
        <end position="537"/>
    </location>
</feature>
<evidence type="ECO:0000313" key="2">
    <source>
        <dbReference type="EMBL" id="VDN03892.1"/>
    </source>
</evidence>
<dbReference type="WBParaSite" id="TCLT_0000654201-mRNA-1">
    <property type="protein sequence ID" value="TCLT_0000654201-mRNA-1"/>
    <property type="gene ID" value="TCLT_0000654201"/>
</dbReference>
<proteinExistence type="predicted"/>
<evidence type="ECO:0000256" key="1">
    <source>
        <dbReference type="SAM" id="MobiDB-lite"/>
    </source>
</evidence>
<feature type="compositionally biased region" description="Polar residues" evidence="1">
    <location>
        <begin position="524"/>
        <end position="537"/>
    </location>
</feature>
<accession>A0A0N5D136</accession>
<organism evidence="4">
    <name type="scientific">Thelazia callipaeda</name>
    <name type="common">Oriental eyeworm</name>
    <name type="synonym">Parasitic nematode</name>
    <dbReference type="NCBI Taxonomy" id="103827"/>
    <lineage>
        <taxon>Eukaryota</taxon>
        <taxon>Metazoa</taxon>
        <taxon>Ecdysozoa</taxon>
        <taxon>Nematoda</taxon>
        <taxon>Chromadorea</taxon>
        <taxon>Rhabditida</taxon>
        <taxon>Spirurina</taxon>
        <taxon>Spiruromorpha</taxon>
        <taxon>Thelazioidea</taxon>
        <taxon>Thelaziidae</taxon>
        <taxon>Thelazia</taxon>
    </lineage>
</organism>
<protein>
    <submittedName>
        <fullName evidence="4">F-box domain-containing protein</fullName>
    </submittedName>
</protein>
<reference evidence="2 3" key="2">
    <citation type="submission" date="2018-11" db="EMBL/GenBank/DDBJ databases">
        <authorList>
            <consortium name="Pathogen Informatics"/>
        </authorList>
    </citation>
    <scope>NUCLEOTIDE SEQUENCE [LARGE SCALE GENOMIC DNA]</scope>
</reference>
<dbReference type="EMBL" id="UYYF01004423">
    <property type="protein sequence ID" value="VDN03892.1"/>
    <property type="molecule type" value="Genomic_DNA"/>
</dbReference>
<evidence type="ECO:0000313" key="4">
    <source>
        <dbReference type="WBParaSite" id="TCLT_0000654201-mRNA-1"/>
    </source>
</evidence>
<evidence type="ECO:0000313" key="3">
    <source>
        <dbReference type="Proteomes" id="UP000276776"/>
    </source>
</evidence>